<gene>
    <name evidence="7" type="primary">LOC107464765</name>
</gene>
<dbReference type="Proteomes" id="UP000515211">
    <property type="component" value="Chromosome 9"/>
</dbReference>
<dbReference type="SUPFAM" id="SSF52540">
    <property type="entry name" value="P-loop containing nucleoside triphosphate hydrolases"/>
    <property type="match status" value="1"/>
</dbReference>
<dbReference type="SUPFAM" id="SSF52200">
    <property type="entry name" value="Toll/Interleukin receptor TIR domain"/>
    <property type="match status" value="1"/>
</dbReference>
<evidence type="ECO:0000256" key="3">
    <source>
        <dbReference type="ARBA" id="ARBA00022821"/>
    </source>
</evidence>
<dbReference type="PANTHER" id="PTHR11017">
    <property type="entry name" value="LEUCINE-RICH REPEAT-CONTAINING PROTEIN"/>
    <property type="match status" value="1"/>
</dbReference>
<dbReference type="Gene3D" id="3.40.50.300">
    <property type="entry name" value="P-loop containing nucleotide triphosphate hydrolases"/>
    <property type="match status" value="1"/>
</dbReference>
<keyword evidence="4" id="KW-0520">NAD</keyword>
<dbReference type="Pfam" id="PF00931">
    <property type="entry name" value="NB-ARC"/>
    <property type="match status" value="1"/>
</dbReference>
<dbReference type="InterPro" id="IPR032675">
    <property type="entry name" value="LRR_dom_sf"/>
</dbReference>
<organism evidence="6 7">
    <name type="scientific">Arachis duranensis</name>
    <name type="common">Wild peanut</name>
    <dbReference type="NCBI Taxonomy" id="130453"/>
    <lineage>
        <taxon>Eukaryota</taxon>
        <taxon>Viridiplantae</taxon>
        <taxon>Streptophyta</taxon>
        <taxon>Embryophyta</taxon>
        <taxon>Tracheophyta</taxon>
        <taxon>Spermatophyta</taxon>
        <taxon>Magnoliopsida</taxon>
        <taxon>eudicotyledons</taxon>
        <taxon>Gunneridae</taxon>
        <taxon>Pentapetalae</taxon>
        <taxon>rosids</taxon>
        <taxon>fabids</taxon>
        <taxon>Fabales</taxon>
        <taxon>Fabaceae</taxon>
        <taxon>Papilionoideae</taxon>
        <taxon>50 kb inversion clade</taxon>
        <taxon>dalbergioids sensu lato</taxon>
        <taxon>Dalbergieae</taxon>
        <taxon>Pterocarpus clade</taxon>
        <taxon>Arachis</taxon>
    </lineage>
</organism>
<dbReference type="SUPFAM" id="SSF52058">
    <property type="entry name" value="L domain-like"/>
    <property type="match status" value="1"/>
</dbReference>
<reference evidence="7" key="2">
    <citation type="submission" date="2025-08" db="UniProtKB">
        <authorList>
            <consortium name="RefSeq"/>
        </authorList>
    </citation>
    <scope>IDENTIFICATION</scope>
    <source>
        <tissue evidence="7">Whole plant</tissue>
    </source>
</reference>
<dbReference type="InterPro" id="IPR027417">
    <property type="entry name" value="P-loop_NTPase"/>
</dbReference>
<proteinExistence type="predicted"/>
<dbReference type="Gene3D" id="1.10.8.430">
    <property type="entry name" value="Helical domain of apoptotic protease-activating factors"/>
    <property type="match status" value="1"/>
</dbReference>
<dbReference type="AlphaFoldDB" id="A0A9C6TK30"/>
<dbReference type="Pfam" id="PF01582">
    <property type="entry name" value="TIR"/>
    <property type="match status" value="1"/>
</dbReference>
<dbReference type="RefSeq" id="XP_052110453.1">
    <property type="nucleotide sequence ID" value="XM_052254493.1"/>
</dbReference>
<dbReference type="FunFam" id="3.40.50.10140:FF:000007">
    <property type="entry name" value="Disease resistance protein (TIR-NBS-LRR class)"/>
    <property type="match status" value="1"/>
</dbReference>
<keyword evidence="2" id="KW-0677">Repeat</keyword>
<dbReference type="InterPro" id="IPR044974">
    <property type="entry name" value="Disease_R_plants"/>
</dbReference>
<dbReference type="Gene3D" id="3.80.10.10">
    <property type="entry name" value="Ribonuclease Inhibitor"/>
    <property type="match status" value="2"/>
</dbReference>
<evidence type="ECO:0000313" key="7">
    <source>
        <dbReference type="RefSeq" id="XP_052110453.1"/>
    </source>
</evidence>
<dbReference type="GeneID" id="107464765"/>
<dbReference type="InterPro" id="IPR000157">
    <property type="entry name" value="TIR_dom"/>
</dbReference>
<dbReference type="InterPro" id="IPR058192">
    <property type="entry name" value="WHD_ROQ1-like"/>
</dbReference>
<evidence type="ECO:0000256" key="4">
    <source>
        <dbReference type="ARBA" id="ARBA00023027"/>
    </source>
</evidence>
<feature type="domain" description="TIR" evidence="5">
    <location>
        <begin position="78"/>
        <end position="242"/>
    </location>
</feature>
<dbReference type="PANTHER" id="PTHR11017:SF398">
    <property type="entry name" value="RESISTANCE PROTEIN (TIR-NBS-LRR CLASS), PUTATIVE-RELATED"/>
    <property type="match status" value="1"/>
</dbReference>
<evidence type="ECO:0000313" key="6">
    <source>
        <dbReference type="Proteomes" id="UP000515211"/>
    </source>
</evidence>
<dbReference type="GO" id="GO:0043531">
    <property type="term" value="F:ADP binding"/>
    <property type="evidence" value="ECO:0007669"/>
    <property type="project" value="InterPro"/>
</dbReference>
<dbReference type="GO" id="GO:0007165">
    <property type="term" value="P:signal transduction"/>
    <property type="evidence" value="ECO:0007669"/>
    <property type="project" value="InterPro"/>
</dbReference>
<evidence type="ECO:0000259" key="5">
    <source>
        <dbReference type="PROSITE" id="PS50104"/>
    </source>
</evidence>
<evidence type="ECO:0000256" key="1">
    <source>
        <dbReference type="ARBA" id="ARBA00022614"/>
    </source>
</evidence>
<dbReference type="Gene3D" id="3.40.50.10140">
    <property type="entry name" value="Toll/interleukin-1 receptor homology (TIR) domain"/>
    <property type="match status" value="1"/>
</dbReference>
<dbReference type="InterPro" id="IPR002182">
    <property type="entry name" value="NB-ARC"/>
</dbReference>
<dbReference type="PROSITE" id="PS50104">
    <property type="entry name" value="TIR"/>
    <property type="match status" value="1"/>
</dbReference>
<reference evidence="6" key="1">
    <citation type="journal article" date="2016" name="Nat. Genet.">
        <title>The genome sequences of Arachis duranensis and Arachis ipaensis, the diploid ancestors of cultivated peanut.</title>
        <authorList>
            <person name="Bertioli D.J."/>
            <person name="Cannon S.B."/>
            <person name="Froenicke L."/>
            <person name="Huang G."/>
            <person name="Farmer A.D."/>
            <person name="Cannon E.K."/>
            <person name="Liu X."/>
            <person name="Gao D."/>
            <person name="Clevenger J."/>
            <person name="Dash S."/>
            <person name="Ren L."/>
            <person name="Moretzsohn M.C."/>
            <person name="Shirasawa K."/>
            <person name="Huang W."/>
            <person name="Vidigal B."/>
            <person name="Abernathy B."/>
            <person name="Chu Y."/>
            <person name="Niederhuth C.E."/>
            <person name="Umale P."/>
            <person name="Araujo A.C."/>
            <person name="Kozik A."/>
            <person name="Kim K.D."/>
            <person name="Burow M.D."/>
            <person name="Varshney R.K."/>
            <person name="Wang X."/>
            <person name="Zhang X."/>
            <person name="Barkley N."/>
            <person name="Guimaraes P.M."/>
            <person name="Isobe S."/>
            <person name="Guo B."/>
            <person name="Liao B."/>
            <person name="Stalker H.T."/>
            <person name="Schmitz R.J."/>
            <person name="Scheffler B.E."/>
            <person name="Leal-Bertioli S.C."/>
            <person name="Xun X."/>
            <person name="Jackson S.A."/>
            <person name="Michelmore R."/>
            <person name="Ozias-Akins P."/>
        </authorList>
    </citation>
    <scope>NUCLEOTIDE SEQUENCE [LARGE SCALE GENOMIC DNA]</scope>
    <source>
        <strain evidence="6">cv. V14167</strain>
    </source>
</reference>
<dbReference type="InterPro" id="IPR042197">
    <property type="entry name" value="Apaf_helical"/>
</dbReference>
<dbReference type="SUPFAM" id="SSF46785">
    <property type="entry name" value="Winged helix' DNA-binding domain"/>
    <property type="match status" value="1"/>
</dbReference>
<accession>A0A9C6TK30</accession>
<dbReference type="GO" id="GO:0006952">
    <property type="term" value="P:defense response"/>
    <property type="evidence" value="ECO:0007669"/>
    <property type="project" value="UniProtKB-KW"/>
</dbReference>
<dbReference type="Pfam" id="PF23282">
    <property type="entry name" value="WHD_ROQ1"/>
    <property type="match status" value="1"/>
</dbReference>
<dbReference type="SMART" id="SM00255">
    <property type="entry name" value="TIR"/>
    <property type="match status" value="1"/>
</dbReference>
<dbReference type="PRINTS" id="PR00364">
    <property type="entry name" value="DISEASERSIST"/>
</dbReference>
<dbReference type="InterPro" id="IPR035897">
    <property type="entry name" value="Toll_tir_struct_dom_sf"/>
</dbReference>
<evidence type="ECO:0000256" key="2">
    <source>
        <dbReference type="ARBA" id="ARBA00022737"/>
    </source>
</evidence>
<name>A0A9C6TK30_ARADU</name>
<keyword evidence="3" id="KW-0611">Plant defense</keyword>
<dbReference type="KEGG" id="adu:107464765"/>
<dbReference type="InterPro" id="IPR036390">
    <property type="entry name" value="WH_DNA-bd_sf"/>
</dbReference>
<keyword evidence="1" id="KW-0433">Leucine-rich repeat</keyword>
<sequence length="1155" mass="132904">MYIFMLPNCDIEWCRSKLRQTGCTSLSPMASSKAFQIKLVVFVGLLLVSKFKGMEENMMSENSYSYTDKTLTFPAPQIKYDVFVSFRGTDIRQGLLSHLIKAFHLKQVFAFVDDKLERGDDISDALFGAIEKSLISLIIFSQDYVSSRWCLEELVKIVECREKDGQTVIPVFYKVDPSDVRYQKGTFANVFAEHEERYDMIKVQNWRTALKNSADLSGFHSTNFRNDAQLVDQIVDFISSRLNDMHQVKSKGLVGIHKPIAQLESLMLKESEGVRVIGIWGLGGIGKTTIAEEVYNRMCAEFESCCFLANVRKESERDGIMSLKKKLFSTLLNEQNLRIDLPKGLPDYVEKRLGRMKVLIVLDDVNDSDQLETLIGARDWFGLGSRIIITTRDKQVLVGEAEEIYQVEALDCDESLELFILNAFKQNQFEMEYCELSRRVVKYAKGIPLVVKVLAQLLRGKRKDIWESQLEKLKRMPNKKVLDIMRLSYDDLDRQEQQIFLDIACFFNGLKLKLEYINVLLKDQDYAVAAGMERLKDKALIIISEHNIVSMHDIIQEMAWEIIKDGSAEYPGNQLRLWDSHDIYQVLKNNRGSEAIRSISFNFSAIKDLQLSQEVFAKMSKLRFLNFYSNISQEAMYSSDGLPSSWNKGLCLPQGLDSLSNEVRYLSWMHYPLDSLPTNFSAENLVILDLSFNRMEKLWCGVKNLANLRILRLYNSLHLTMLPDLSKARNLEILVIRKSFSFLYVHPSVFCLNKLEILDLGGCVSLRQLRSYIHLSSLRSLSLVGCVRLQDFSVTSENLEGLNLELTGIQQLPTSFGRQSKLETLHLGLSDIQSIPETIKNLTRFKYLSIRYCWNLRDLPELPPSLEYLDATGCTSLKTVLFPSSAALQLKENRKSILFWNCLKLDQHSLGAIELNARINLMKFAYQHLSSLTHDYYKDNDNEAIYVYPGSNVPKWLEYRTSHDYVNVDISSSAAPHSPSLGFIFCFIVPRILSDGFAFRFTISIAEVEGNNVKFYLEKPLEKIVSDHVFLVYDHRLTHFLNSRSNVEVQQRLKIKVAAVTQTGKSDYVPVKLKGFGISPIKASEYQNFIQKMELVDKRTKRAGSLTLVGNTSLERFCFQDQKTYFDFIQEINYVDGCWKFKHHQFTNYSYRYFI</sequence>
<protein>
    <submittedName>
        <fullName evidence="7">Disease resistance protein At4g11170 isoform X1</fullName>
    </submittedName>
</protein>
<keyword evidence="6" id="KW-1185">Reference proteome</keyword>